<feature type="transmembrane region" description="Helical" evidence="4">
    <location>
        <begin position="94"/>
        <end position="111"/>
    </location>
</feature>
<comment type="caution">
    <text evidence="5">The sequence shown here is derived from an EMBL/GenBank/DDBJ whole genome shotgun (WGS) entry which is preliminary data.</text>
</comment>
<organism evidence="5 6">
    <name type="scientific">Acidocella aminolytica 101 = DSM 11237</name>
    <dbReference type="NCBI Taxonomy" id="1120923"/>
    <lineage>
        <taxon>Bacteria</taxon>
        <taxon>Pseudomonadati</taxon>
        <taxon>Pseudomonadota</taxon>
        <taxon>Alphaproteobacteria</taxon>
        <taxon>Acetobacterales</taxon>
        <taxon>Acidocellaceae</taxon>
        <taxon>Acidocella</taxon>
    </lineage>
</organism>
<protein>
    <submittedName>
        <fullName evidence="5">Major facilitator superfamily transporter</fullName>
    </submittedName>
</protein>
<dbReference type="GO" id="GO:0022857">
    <property type="term" value="F:transmembrane transporter activity"/>
    <property type="evidence" value="ECO:0007669"/>
    <property type="project" value="InterPro"/>
</dbReference>
<feature type="transmembrane region" description="Helical" evidence="4">
    <location>
        <begin position="229"/>
        <end position="252"/>
    </location>
</feature>
<evidence type="ECO:0000256" key="1">
    <source>
        <dbReference type="ARBA" id="ARBA00022692"/>
    </source>
</evidence>
<dbReference type="Pfam" id="PF07690">
    <property type="entry name" value="MFS_1"/>
    <property type="match status" value="1"/>
</dbReference>
<dbReference type="EMBL" id="BANC01000020">
    <property type="protein sequence ID" value="GAN79262.1"/>
    <property type="molecule type" value="Genomic_DNA"/>
</dbReference>
<name>A0A0D6PC78_9PROT</name>
<dbReference type="RefSeq" id="WP_048877727.1">
    <property type="nucleotide sequence ID" value="NZ_BANC01000020.1"/>
</dbReference>
<feature type="transmembrane region" description="Helical" evidence="4">
    <location>
        <begin position="201"/>
        <end position="223"/>
    </location>
</feature>
<evidence type="ECO:0000256" key="2">
    <source>
        <dbReference type="ARBA" id="ARBA00022989"/>
    </source>
</evidence>
<keyword evidence="3 4" id="KW-0472">Membrane</keyword>
<evidence type="ECO:0000313" key="5">
    <source>
        <dbReference type="EMBL" id="GAN79262.1"/>
    </source>
</evidence>
<feature type="transmembrane region" description="Helical" evidence="4">
    <location>
        <begin position="157"/>
        <end position="175"/>
    </location>
</feature>
<keyword evidence="2 4" id="KW-1133">Transmembrane helix</keyword>
<dbReference type="PANTHER" id="PTHR23521:SF2">
    <property type="entry name" value="TRANSPORTER MFS SUPERFAMILY"/>
    <property type="match status" value="1"/>
</dbReference>
<dbReference type="Proteomes" id="UP000032668">
    <property type="component" value="Unassembled WGS sequence"/>
</dbReference>
<dbReference type="AlphaFoldDB" id="A0A0D6PC78"/>
<sequence length="380" mass="39367">MLIRLSIVIASAFFGSGAFWMFLPLLSVSLRGEGVGDFWVGVISGLPWVGLLAMSSFIPAIIRRVGLKRMILIGMSACTLVFMCFAMTRDVRLWSLLCLVMGAALSLRWAGMDTWMNGSFPAHLRGRLTGLYELILSGSMAVGPGILALSGSSGSTPFLAGAAVTACAAITLGIAGKEAPHATAPGTNPARQRDILLHEKAAFIGIFVVGLTEACNLSLLPLFGLSRGLSVHLSALLVVVVQSGVAAGALVIGSLADHMDVTRLRNISACAMIVLPLGLVFGLKTEPWPWLIVWGLAQGGVFTLGIVRLASRHTGLGLASAMSLSMVIYTLGGIAGPPALGLCMSLLGPRGFAFGLAGAALASTFAILLIRSTPRPAGTG</sequence>
<dbReference type="OrthoDB" id="9797524at2"/>
<accession>A0A0D6PC78</accession>
<dbReference type="InterPro" id="IPR011701">
    <property type="entry name" value="MFS"/>
</dbReference>
<evidence type="ECO:0000256" key="4">
    <source>
        <dbReference type="SAM" id="Phobius"/>
    </source>
</evidence>
<evidence type="ECO:0000256" key="3">
    <source>
        <dbReference type="ARBA" id="ARBA00023136"/>
    </source>
</evidence>
<dbReference type="PANTHER" id="PTHR23521">
    <property type="entry name" value="TRANSPORTER MFS SUPERFAMILY"/>
    <property type="match status" value="1"/>
</dbReference>
<keyword evidence="1 4" id="KW-0812">Transmembrane</keyword>
<dbReference type="STRING" id="1120923.SAMN02746095_00259"/>
<dbReference type="SUPFAM" id="SSF103473">
    <property type="entry name" value="MFS general substrate transporter"/>
    <property type="match status" value="1"/>
</dbReference>
<feature type="transmembrane region" description="Helical" evidence="4">
    <location>
        <begin position="352"/>
        <end position="370"/>
    </location>
</feature>
<feature type="transmembrane region" description="Helical" evidence="4">
    <location>
        <begin position="288"/>
        <end position="309"/>
    </location>
</feature>
<dbReference type="InterPro" id="IPR036259">
    <property type="entry name" value="MFS_trans_sf"/>
</dbReference>
<feature type="transmembrane region" description="Helical" evidence="4">
    <location>
        <begin position="38"/>
        <end position="58"/>
    </location>
</feature>
<dbReference type="GO" id="GO:0005886">
    <property type="term" value="C:plasma membrane"/>
    <property type="evidence" value="ECO:0007669"/>
    <property type="project" value="TreeGrafter"/>
</dbReference>
<feature type="transmembrane region" description="Helical" evidence="4">
    <location>
        <begin position="316"/>
        <end position="340"/>
    </location>
</feature>
<dbReference type="Gene3D" id="1.20.1250.20">
    <property type="entry name" value="MFS general substrate transporter like domains"/>
    <property type="match status" value="2"/>
</dbReference>
<keyword evidence="6" id="KW-1185">Reference proteome</keyword>
<feature type="transmembrane region" description="Helical" evidence="4">
    <location>
        <begin position="7"/>
        <end position="26"/>
    </location>
</feature>
<feature type="transmembrane region" description="Helical" evidence="4">
    <location>
        <begin position="264"/>
        <end position="282"/>
    </location>
</feature>
<proteinExistence type="predicted"/>
<reference evidence="5 6" key="1">
    <citation type="submission" date="2012-11" db="EMBL/GenBank/DDBJ databases">
        <title>Whole genome sequence of Acidocella aminolytica 101 = DSM 11237.</title>
        <authorList>
            <person name="Azuma Y."/>
            <person name="Higashiura N."/>
            <person name="Hirakawa H."/>
            <person name="Matsushita K."/>
        </authorList>
    </citation>
    <scope>NUCLEOTIDE SEQUENCE [LARGE SCALE GENOMIC DNA]</scope>
    <source>
        <strain evidence="6">101 / DSM 11237</strain>
    </source>
</reference>
<gene>
    <name evidence="5" type="ORF">Aam_020_026</name>
</gene>
<evidence type="ECO:0000313" key="6">
    <source>
        <dbReference type="Proteomes" id="UP000032668"/>
    </source>
</evidence>